<evidence type="ECO:0000256" key="1">
    <source>
        <dbReference type="SAM" id="MobiDB-lite"/>
    </source>
</evidence>
<name>A0A5X5ZAR1_SALDE</name>
<dbReference type="EMBL" id="AAHTYN010000060">
    <property type="protein sequence ID" value="ECA3155092.1"/>
    <property type="molecule type" value="Genomic_DNA"/>
</dbReference>
<feature type="region of interest" description="Disordered" evidence="1">
    <location>
        <begin position="978"/>
        <end position="1006"/>
    </location>
</feature>
<proteinExistence type="predicted"/>
<feature type="compositionally biased region" description="Basic residues" evidence="1">
    <location>
        <begin position="160"/>
        <end position="170"/>
    </location>
</feature>
<dbReference type="AlphaFoldDB" id="A0A5X5ZAR1"/>
<gene>
    <name evidence="2" type="ORF">EJW65_23845</name>
</gene>
<feature type="compositionally biased region" description="Polar residues" evidence="1">
    <location>
        <begin position="1"/>
        <end position="12"/>
    </location>
</feature>
<accession>A0A5X5ZAR1</accession>
<reference evidence="2" key="1">
    <citation type="submission" date="2018-12" db="EMBL/GenBank/DDBJ databases">
        <authorList>
            <consortium name="NARMS: The National Antimicrobial Resistance Monitoring System"/>
        </authorList>
    </citation>
    <scope>NUCLEOTIDE SEQUENCE</scope>
    <source>
        <strain evidence="2">FSIS11816337</strain>
    </source>
</reference>
<sequence>MGADSSGPSSEDSLTDAAGVGAGGPLWMAARGVFDISKEITGKAVSLKEWVGKFEDDDANNRVATKKTAITYPAPGEHKASATAFSGAVEAKSTRAVEEQTKILEGNDSKIIDGLEDVTDEIVKLRKSVSSGGNFRLSDLWRNRSVRRNKINIGGESRTRRNKGRKKSAKAGKLLSAGEKAAAGTAAVAGGAAIKAGKDVALNTGKKAAAGTATVAGGGAAIKAGKDVAVKTGEEVALNTGKKAAEKKIGAVALKDTAKLGIKSAASMGARAIPIIGSLAMAGYDAVDGYNDTEAQKAAFGLSDQQKVSTQQKSAYAAANVLDMGGIVSGATNLIGQGISALGFQRAGESLKNFETADIARGVNGAIDITKSAFNGVTGAVKDAFLSTDDSTKQVKKAVEDGTRKTVDAINSLKQQLQGGINGEDGVGVYGYTSPSEFNAPAVNTITDDLNIGGSNAQNRNYRNHNLGNLVFANQEGATLETPNAKGEQRFARFNTPEEGIRALANQVSSYYNGTSRAAGYQKLQTVSSIISKWAPANENNTNQYIDNVSKYLGVSPTDKIDVSNPEVMTHLVRAIATKEGGNPAVRDEFIKTALGTFNASTGRWEGQFNDETLAKLNKIQKENGGQLIARNSQYSVGNKVKYANGNTPAVPVNKAIPIKSAETFEVAQHAQAAKKMAENTPTASEHQKTDGNSESMLHSLLESSHEAIAEVEGMFGGAGSFIGDNFQLTKEFASAQSAGGIEALVEKARRMDQAMTAKVSSITGKSFGFQPAKQVAAIQQALQQKRTPPAAASDVNLLESSKDNAVYNNGYRVVEGEDKGFLGSLLDSSATGLTRIGAAVLPTVGDSLSRLVGGLDGAGLVNDLVYQATGQNTNIARAISPLTKATGNWLNGGINQVANTIKGVSGDLNTLAFGSASAIQEPFLAMPPQLPTVTDLARSGVRQTLNTDTVNNDPAMLKVLDNVYSILKDILNVNKNNAKGDPDKVVKTAQPQPRQRASTVINDPSLDALLED</sequence>
<evidence type="ECO:0000313" key="2">
    <source>
        <dbReference type="EMBL" id="ECA3155092.1"/>
    </source>
</evidence>
<feature type="compositionally biased region" description="Polar residues" evidence="1">
    <location>
        <begin position="990"/>
        <end position="1003"/>
    </location>
</feature>
<comment type="caution">
    <text evidence="2">The sequence shown here is derived from an EMBL/GenBank/DDBJ whole genome shotgun (WGS) entry which is preliminary data.</text>
</comment>
<feature type="region of interest" description="Disordered" evidence="1">
    <location>
        <begin position="152"/>
        <end position="172"/>
    </location>
</feature>
<protein>
    <submittedName>
        <fullName evidence="2">Uncharacterized protein</fullName>
    </submittedName>
</protein>
<organism evidence="2">
    <name type="scientific">Salmonella derby</name>
    <dbReference type="NCBI Taxonomy" id="28144"/>
    <lineage>
        <taxon>Bacteria</taxon>
        <taxon>Pseudomonadati</taxon>
        <taxon>Pseudomonadota</taxon>
        <taxon>Gammaproteobacteria</taxon>
        <taxon>Enterobacterales</taxon>
        <taxon>Enterobacteriaceae</taxon>
        <taxon>Salmonella</taxon>
    </lineage>
</organism>
<feature type="region of interest" description="Disordered" evidence="1">
    <location>
        <begin position="1"/>
        <end position="21"/>
    </location>
</feature>
<feature type="region of interest" description="Disordered" evidence="1">
    <location>
        <begin position="675"/>
        <end position="694"/>
    </location>
</feature>